<dbReference type="CDD" id="cd10225">
    <property type="entry name" value="ASKHA_NBD_MreB-like"/>
    <property type="match status" value="1"/>
</dbReference>
<dbReference type="InterPro" id="IPR043129">
    <property type="entry name" value="ATPase_NBD"/>
</dbReference>
<dbReference type="GO" id="GO:0008360">
    <property type="term" value="P:regulation of cell shape"/>
    <property type="evidence" value="ECO:0007669"/>
    <property type="project" value="UniProtKB-UniRule"/>
</dbReference>
<keyword evidence="8" id="KW-1185">Reference proteome</keyword>
<dbReference type="PANTHER" id="PTHR42749:SF1">
    <property type="entry name" value="CELL SHAPE-DETERMINING PROTEIN MREB"/>
    <property type="match status" value="1"/>
</dbReference>
<dbReference type="AlphaFoldDB" id="A0A518EQY6"/>
<evidence type="ECO:0000256" key="4">
    <source>
        <dbReference type="ARBA" id="ARBA00022960"/>
    </source>
</evidence>
<dbReference type="InterPro" id="IPR004753">
    <property type="entry name" value="MreB"/>
</dbReference>
<reference evidence="7 8" key="1">
    <citation type="submission" date="2019-02" db="EMBL/GenBank/DDBJ databases">
        <title>Deep-cultivation of Planctomycetes and their phenomic and genomic characterization uncovers novel biology.</title>
        <authorList>
            <person name="Wiegand S."/>
            <person name="Jogler M."/>
            <person name="Boedeker C."/>
            <person name="Pinto D."/>
            <person name="Vollmers J."/>
            <person name="Rivas-Marin E."/>
            <person name="Kohn T."/>
            <person name="Peeters S.H."/>
            <person name="Heuer A."/>
            <person name="Rast P."/>
            <person name="Oberbeckmann S."/>
            <person name="Bunk B."/>
            <person name="Jeske O."/>
            <person name="Meyerdierks A."/>
            <person name="Storesund J.E."/>
            <person name="Kallscheuer N."/>
            <person name="Luecker S."/>
            <person name="Lage O.M."/>
            <person name="Pohl T."/>
            <person name="Merkel B.J."/>
            <person name="Hornburger P."/>
            <person name="Mueller R.-W."/>
            <person name="Bruemmer F."/>
            <person name="Labrenz M."/>
            <person name="Spormann A.M."/>
            <person name="Op den Camp H."/>
            <person name="Overmann J."/>
            <person name="Amann R."/>
            <person name="Jetten M.S.M."/>
            <person name="Mascher T."/>
            <person name="Medema M.H."/>
            <person name="Devos D.P."/>
            <person name="Kaster A.-K."/>
            <person name="Ovreas L."/>
            <person name="Rohde M."/>
            <person name="Galperin M.Y."/>
            <person name="Jogler C."/>
        </authorList>
    </citation>
    <scope>NUCLEOTIDE SEQUENCE [LARGE SCALE GENOMIC DNA]</scope>
    <source>
        <strain evidence="7 8">Poly30</strain>
    </source>
</reference>
<evidence type="ECO:0000256" key="1">
    <source>
        <dbReference type="ARBA" id="ARBA00022490"/>
    </source>
</evidence>
<dbReference type="PRINTS" id="PR01652">
    <property type="entry name" value="SHAPEPROTEIN"/>
</dbReference>
<proteinExistence type="inferred from homology"/>
<comment type="subcellular location">
    <subcellularLocation>
        <location evidence="6">Cytoplasm</location>
    </subcellularLocation>
    <text evidence="6">Membrane-associated.</text>
</comment>
<dbReference type="NCBIfam" id="TIGR00904">
    <property type="entry name" value="mreB"/>
    <property type="match status" value="1"/>
</dbReference>
<evidence type="ECO:0000256" key="3">
    <source>
        <dbReference type="ARBA" id="ARBA00022840"/>
    </source>
</evidence>
<dbReference type="Pfam" id="PF06723">
    <property type="entry name" value="MreB_Mbl"/>
    <property type="match status" value="1"/>
</dbReference>
<dbReference type="GO" id="GO:0000902">
    <property type="term" value="P:cell morphogenesis"/>
    <property type="evidence" value="ECO:0007669"/>
    <property type="project" value="InterPro"/>
</dbReference>
<evidence type="ECO:0000256" key="5">
    <source>
        <dbReference type="ARBA" id="ARBA00023458"/>
    </source>
</evidence>
<comment type="subunit">
    <text evidence="6">Forms polymers.</text>
</comment>
<dbReference type="GO" id="GO:0005524">
    <property type="term" value="F:ATP binding"/>
    <property type="evidence" value="ECO:0007669"/>
    <property type="project" value="UniProtKB-KW"/>
</dbReference>
<dbReference type="RefSeq" id="WP_419191194.1">
    <property type="nucleotide sequence ID" value="NZ_CP036434.1"/>
</dbReference>
<protein>
    <recommendedName>
        <fullName evidence="6">Cell shape-determining protein MreB</fullName>
    </recommendedName>
</protein>
<dbReference type="Proteomes" id="UP000320390">
    <property type="component" value="Chromosome"/>
</dbReference>
<feature type="binding site" evidence="6">
    <location>
        <begin position="172"/>
        <end position="174"/>
    </location>
    <ligand>
        <name>ATP</name>
        <dbReference type="ChEBI" id="CHEBI:30616"/>
    </ligand>
</feature>
<dbReference type="HAMAP" id="MF_02207">
    <property type="entry name" value="MreB"/>
    <property type="match status" value="1"/>
</dbReference>
<sequence>MNFVKPMEMLFGHLSTDMGIDLGTANTLVCTRGRGIILNEPSVVAVKKGTKEVLLDGMAVGNTAKEMLGRTPGNIQAIRPLKHGVIADFDVTEKMLRYFITKVHDGRHWVKPQVVIAVPVGITAVERRAVIHSAERAGARRVYLIDEPMAAGIGCDMPVTEARGSLIVDIGGGTTEIAVLSLAGAVVSTSLRIAGDEMDEAILSHLRRHHNLLIGEQSAERIKLTIGSAWPMEQELSMEVKGRDSIQGLPRRTTVTSIEIREALNHPVRLICEAIRGILEEAPPEISADLVDTGITLVGGGALLYGMSQAISDHLGVPARVAEDPLTAVARGTGIFLDKLDVFSRVLATEEDDYR</sequence>
<keyword evidence="3 6" id="KW-0067">ATP-binding</keyword>
<comment type="similarity">
    <text evidence="5 6">Belongs to the FtsA/MreB family.</text>
</comment>
<accession>A0A518EQY6</accession>
<dbReference type="SUPFAM" id="SSF53067">
    <property type="entry name" value="Actin-like ATPase domain"/>
    <property type="match status" value="2"/>
</dbReference>
<dbReference type="NCBIfam" id="NF010539">
    <property type="entry name" value="PRK13927.1"/>
    <property type="match status" value="1"/>
</dbReference>
<name>A0A518EQY6_9BACT</name>
<dbReference type="EMBL" id="CP036434">
    <property type="protein sequence ID" value="QDV06493.1"/>
    <property type="molecule type" value="Genomic_DNA"/>
</dbReference>
<evidence type="ECO:0000256" key="6">
    <source>
        <dbReference type="HAMAP-Rule" id="MF_02207"/>
    </source>
</evidence>
<keyword evidence="2 6" id="KW-0547">Nucleotide-binding</keyword>
<evidence type="ECO:0000313" key="8">
    <source>
        <dbReference type="Proteomes" id="UP000320390"/>
    </source>
</evidence>
<feature type="binding site" evidence="6">
    <location>
        <begin position="300"/>
        <end position="303"/>
    </location>
    <ligand>
        <name>ATP</name>
        <dbReference type="ChEBI" id="CHEBI:30616"/>
    </ligand>
</feature>
<dbReference type="PANTHER" id="PTHR42749">
    <property type="entry name" value="CELL SHAPE-DETERMINING PROTEIN MREB"/>
    <property type="match status" value="1"/>
</dbReference>
<gene>
    <name evidence="6 7" type="primary">mreB</name>
    <name evidence="7" type="ORF">Poly30_20030</name>
</gene>
<dbReference type="InterPro" id="IPR056546">
    <property type="entry name" value="MreB_MamK-like"/>
</dbReference>
<organism evidence="7 8">
    <name type="scientific">Saltatorellus ferox</name>
    <dbReference type="NCBI Taxonomy" id="2528018"/>
    <lineage>
        <taxon>Bacteria</taxon>
        <taxon>Pseudomonadati</taxon>
        <taxon>Planctomycetota</taxon>
        <taxon>Planctomycetia</taxon>
        <taxon>Planctomycetia incertae sedis</taxon>
        <taxon>Saltatorellus</taxon>
    </lineage>
</organism>
<evidence type="ECO:0000256" key="2">
    <source>
        <dbReference type="ARBA" id="ARBA00022741"/>
    </source>
</evidence>
<feature type="binding site" evidence="6">
    <location>
        <begin position="24"/>
        <end position="26"/>
    </location>
    <ligand>
        <name>ATP</name>
        <dbReference type="ChEBI" id="CHEBI:30616"/>
    </ligand>
</feature>
<keyword evidence="4 6" id="KW-0133">Cell shape</keyword>
<dbReference type="Gene3D" id="3.30.420.40">
    <property type="match status" value="2"/>
</dbReference>
<feature type="binding site" evidence="6">
    <location>
        <begin position="220"/>
        <end position="223"/>
    </location>
    <ligand>
        <name>ATP</name>
        <dbReference type="ChEBI" id="CHEBI:30616"/>
    </ligand>
</feature>
<comment type="function">
    <text evidence="6">Forms membrane-associated dynamic filaments that are essential for cell shape determination. Acts by regulating cell wall synthesis and cell elongation, and thus cell shape. A feedback loop between cell geometry and MreB localization may maintain elongated cell shape by targeting cell wall growth to regions of negative cell wall curvature.</text>
</comment>
<dbReference type="GO" id="GO:0005737">
    <property type="term" value="C:cytoplasm"/>
    <property type="evidence" value="ECO:0007669"/>
    <property type="project" value="UniProtKB-SubCell"/>
</dbReference>
<keyword evidence="1 6" id="KW-0963">Cytoplasm</keyword>
<evidence type="ECO:0000313" key="7">
    <source>
        <dbReference type="EMBL" id="QDV06493.1"/>
    </source>
</evidence>